<reference evidence="2" key="1">
    <citation type="journal article" date="2019" name="Int. J. Syst. Evol. Microbiol.">
        <title>The Global Catalogue of Microorganisms (GCM) 10K type strain sequencing project: providing services to taxonomists for standard genome sequencing and annotation.</title>
        <authorList>
            <consortium name="The Broad Institute Genomics Platform"/>
            <consortium name="The Broad Institute Genome Sequencing Center for Infectious Disease"/>
            <person name="Wu L."/>
            <person name="Ma J."/>
        </authorList>
    </citation>
    <scope>NUCLEOTIDE SEQUENCE [LARGE SCALE GENOMIC DNA]</scope>
    <source>
        <strain evidence="2">JCM 13852</strain>
    </source>
</reference>
<gene>
    <name evidence="1" type="ORF">ACFP2V_27440</name>
</gene>
<proteinExistence type="predicted"/>
<comment type="caution">
    <text evidence="1">The sequence shown here is derived from an EMBL/GenBank/DDBJ whole genome shotgun (WGS) entry which is preliminary data.</text>
</comment>
<evidence type="ECO:0000313" key="1">
    <source>
        <dbReference type="EMBL" id="MFC5673688.1"/>
    </source>
</evidence>
<sequence>MTGPRVVGQFVGSGNLNELFPTVSLVLAGRAGGIRHGLLAGLELLPMRHEAVGPINVRRRASYLFLRYRLPGRHPSSGDRRPGHTGVAR</sequence>
<organism evidence="1 2">
    <name type="scientific">Streptomyces incanus</name>
    <dbReference type="NCBI Taxonomy" id="887453"/>
    <lineage>
        <taxon>Bacteria</taxon>
        <taxon>Bacillati</taxon>
        <taxon>Actinomycetota</taxon>
        <taxon>Actinomycetes</taxon>
        <taxon>Kitasatosporales</taxon>
        <taxon>Streptomycetaceae</taxon>
        <taxon>Streptomyces</taxon>
    </lineage>
</organism>
<dbReference type="Proteomes" id="UP001596183">
    <property type="component" value="Unassembled WGS sequence"/>
</dbReference>
<name>A0ABW0XVL6_9ACTN</name>
<evidence type="ECO:0000313" key="2">
    <source>
        <dbReference type="Proteomes" id="UP001596183"/>
    </source>
</evidence>
<keyword evidence="2" id="KW-1185">Reference proteome</keyword>
<dbReference type="RefSeq" id="WP_381217872.1">
    <property type="nucleotide sequence ID" value="NZ_JBHSPC010000093.1"/>
</dbReference>
<protein>
    <submittedName>
        <fullName evidence="1">Uncharacterized protein</fullName>
    </submittedName>
</protein>
<dbReference type="EMBL" id="JBHSPC010000093">
    <property type="protein sequence ID" value="MFC5673688.1"/>
    <property type="molecule type" value="Genomic_DNA"/>
</dbReference>
<accession>A0ABW0XVL6</accession>